<dbReference type="PANTHER" id="PTHR34386">
    <property type="entry name" value="GLUTAREDOXIN"/>
    <property type="match status" value="1"/>
</dbReference>
<accession>A0A6I2M7P8</accession>
<feature type="domain" description="Glutaredoxin" evidence="1">
    <location>
        <begin position="7"/>
        <end position="64"/>
    </location>
</feature>
<organism evidence="2 3">
    <name type="scientific">Metabacillus idriensis</name>
    <dbReference type="NCBI Taxonomy" id="324768"/>
    <lineage>
        <taxon>Bacteria</taxon>
        <taxon>Bacillati</taxon>
        <taxon>Bacillota</taxon>
        <taxon>Bacilli</taxon>
        <taxon>Bacillales</taxon>
        <taxon>Bacillaceae</taxon>
        <taxon>Metabacillus</taxon>
    </lineage>
</organism>
<dbReference type="PANTHER" id="PTHR34386:SF1">
    <property type="entry name" value="GLUTAREDOXIN-LIKE PROTEIN NRDH"/>
    <property type="match status" value="1"/>
</dbReference>
<dbReference type="CDD" id="cd02976">
    <property type="entry name" value="NrdH"/>
    <property type="match status" value="1"/>
</dbReference>
<name>A0A6I2M7P8_9BACI</name>
<proteinExistence type="predicted"/>
<dbReference type="Gene3D" id="3.40.30.10">
    <property type="entry name" value="Glutaredoxin"/>
    <property type="match status" value="1"/>
</dbReference>
<dbReference type="GO" id="GO:0009055">
    <property type="term" value="F:electron transfer activity"/>
    <property type="evidence" value="ECO:0007669"/>
    <property type="project" value="TreeGrafter"/>
</dbReference>
<dbReference type="Proteomes" id="UP000441585">
    <property type="component" value="Unassembled WGS sequence"/>
</dbReference>
<dbReference type="InterPro" id="IPR002109">
    <property type="entry name" value="Glutaredoxin"/>
</dbReference>
<gene>
    <name evidence="2" type="ORF">GJU41_05330</name>
</gene>
<evidence type="ECO:0000259" key="1">
    <source>
        <dbReference type="Pfam" id="PF00462"/>
    </source>
</evidence>
<dbReference type="InterPro" id="IPR051548">
    <property type="entry name" value="Grx-like_ET"/>
</dbReference>
<evidence type="ECO:0000313" key="2">
    <source>
        <dbReference type="EMBL" id="MRX53384.1"/>
    </source>
</evidence>
<dbReference type="SUPFAM" id="SSF52833">
    <property type="entry name" value="Thioredoxin-like"/>
    <property type="match status" value="1"/>
</dbReference>
<comment type="caution">
    <text evidence="2">The sequence shown here is derived from an EMBL/GenBank/DDBJ whole genome shotgun (WGS) entry which is preliminary data.</text>
</comment>
<protein>
    <submittedName>
        <fullName evidence="2">NrdH-redoxin</fullName>
    </submittedName>
</protein>
<dbReference type="EMBL" id="WKKF01000001">
    <property type="protein sequence ID" value="MRX53384.1"/>
    <property type="molecule type" value="Genomic_DNA"/>
</dbReference>
<keyword evidence="3" id="KW-1185">Reference proteome</keyword>
<sequence length="81" mass="9247">MSHSKRVEVYTQPDCPPCQIVKQFLDHHKIDYKVFDVSKDANARSKMVNEFKSYSTPTVTVDGEIAAGFDLQKLEKLLELS</sequence>
<dbReference type="AlphaFoldDB" id="A0A6I2M7P8"/>
<evidence type="ECO:0000313" key="3">
    <source>
        <dbReference type="Proteomes" id="UP000441585"/>
    </source>
</evidence>
<dbReference type="PROSITE" id="PS51354">
    <property type="entry name" value="GLUTAREDOXIN_2"/>
    <property type="match status" value="1"/>
</dbReference>
<dbReference type="InterPro" id="IPR036249">
    <property type="entry name" value="Thioredoxin-like_sf"/>
</dbReference>
<dbReference type="GO" id="GO:0045454">
    <property type="term" value="P:cell redox homeostasis"/>
    <property type="evidence" value="ECO:0007669"/>
    <property type="project" value="TreeGrafter"/>
</dbReference>
<dbReference type="RefSeq" id="WP_154318116.1">
    <property type="nucleotide sequence ID" value="NZ_CAJGAA010000001.1"/>
</dbReference>
<reference evidence="2 3" key="1">
    <citation type="submission" date="2019-11" db="EMBL/GenBank/DDBJ databases">
        <title>Bacillus idriensis genome.</title>
        <authorList>
            <person name="Konopka E.N."/>
            <person name="Newman J.D."/>
        </authorList>
    </citation>
    <scope>NUCLEOTIDE SEQUENCE [LARGE SCALE GENOMIC DNA]</scope>
    <source>
        <strain evidence="2 3">DSM 19097</strain>
    </source>
</reference>
<dbReference type="Pfam" id="PF00462">
    <property type="entry name" value="Glutaredoxin"/>
    <property type="match status" value="1"/>
</dbReference>